<gene>
    <name evidence="1" type="ORF">HK16_18365</name>
</gene>
<proteinExistence type="predicted"/>
<dbReference type="EMBL" id="JOOZ01000077">
    <property type="protein sequence ID" value="OUL65201.1"/>
    <property type="molecule type" value="Genomic_DNA"/>
</dbReference>
<evidence type="ECO:0000313" key="2">
    <source>
        <dbReference type="Proteomes" id="UP000195072"/>
    </source>
</evidence>
<organism evidence="1 2">
    <name type="scientific">Acetobacter senegalensis</name>
    <dbReference type="NCBI Taxonomy" id="446692"/>
    <lineage>
        <taxon>Bacteria</taxon>
        <taxon>Pseudomonadati</taxon>
        <taxon>Pseudomonadota</taxon>
        <taxon>Alphaproteobacteria</taxon>
        <taxon>Acetobacterales</taxon>
        <taxon>Acetobacteraceae</taxon>
        <taxon>Acetobacter</taxon>
    </lineage>
</organism>
<dbReference type="Proteomes" id="UP000195072">
    <property type="component" value="Unassembled WGS sequence"/>
</dbReference>
<comment type="caution">
    <text evidence="1">The sequence shown here is derived from an EMBL/GenBank/DDBJ whole genome shotgun (WGS) entry which is preliminary data.</text>
</comment>
<evidence type="ECO:0000313" key="1">
    <source>
        <dbReference type="EMBL" id="OUL65201.1"/>
    </source>
</evidence>
<dbReference type="RefSeq" id="WP_086898288.1">
    <property type="nucleotide sequence ID" value="NZ_JOOZ01000077.1"/>
</dbReference>
<reference evidence="1 2" key="1">
    <citation type="submission" date="2014-06" db="EMBL/GenBank/DDBJ databases">
        <authorList>
            <person name="Ju J."/>
            <person name="Zhang J."/>
        </authorList>
    </citation>
    <scope>NUCLEOTIDE SEQUENCE [LARGE SCALE GENOMIC DNA]</scope>
    <source>
        <strain evidence="1">DmL_050</strain>
    </source>
</reference>
<sequence>MHVAAIKTATIEAIERNGGPFALEHSSAIRVGKSQISDYQNRNKPQVVPVDVAIELDRLAQAPLILAAMARAEGYDLIPCNLKAHGYVPRDLAKYAKSTSEVLQVGLDSIADGEVSVAEAHEILAQINKSRIISDHIGAAMHKIIRDNKPHVISSSSNSGAA</sequence>
<dbReference type="AlphaFoldDB" id="A0A252EFD7"/>
<name>A0A252EFD7_9PROT</name>
<accession>A0A252EFD7</accession>
<protein>
    <submittedName>
        <fullName evidence="1">Uncharacterized protein</fullName>
    </submittedName>
</protein>